<sequence length="238" mass="26547">MTAALRTAEQDKAASGPEYRRVPLPNGGDATGSVALRLYQRTRRVRAYLRWSEHGRTRERYIGEVRQATRAANLADAWALARQRGLTLVPRVGVEPQSWASSPAVRAVMRANRGRDTKPEMLLRSQLHRMGLRYRVAVRPLSQVRRTADVVFTKAKVAVFVDGCYWHGCPEHHRPATKNAAFWSEKIAGNKSRDAETDQLLINAGWTVIRIWEHESPDAAAATVAAAVKSRESDTTGP</sequence>
<evidence type="ECO:0000256" key="1">
    <source>
        <dbReference type="ARBA" id="ARBA00022722"/>
    </source>
</evidence>
<dbReference type="GO" id="GO:0016787">
    <property type="term" value="F:hydrolase activity"/>
    <property type="evidence" value="ECO:0007669"/>
    <property type="project" value="UniProtKB-KW"/>
</dbReference>
<dbReference type="GO" id="GO:0004519">
    <property type="term" value="F:endonuclease activity"/>
    <property type="evidence" value="ECO:0007669"/>
    <property type="project" value="UniProtKB-KW"/>
</dbReference>
<organism evidence="8 9">
    <name type="scientific">Actinacidiphila oryziradicis</name>
    <dbReference type="NCBI Taxonomy" id="2571141"/>
    <lineage>
        <taxon>Bacteria</taxon>
        <taxon>Bacillati</taxon>
        <taxon>Actinomycetota</taxon>
        <taxon>Actinomycetes</taxon>
        <taxon>Kitasatosporales</taxon>
        <taxon>Streptomycetaceae</taxon>
        <taxon>Actinacidiphila</taxon>
    </lineage>
</organism>
<dbReference type="SUPFAM" id="SSF52980">
    <property type="entry name" value="Restriction endonuclease-like"/>
    <property type="match status" value="1"/>
</dbReference>
<keyword evidence="3" id="KW-0227">DNA damage</keyword>
<dbReference type="NCBIfam" id="TIGR00632">
    <property type="entry name" value="vsr"/>
    <property type="match status" value="1"/>
</dbReference>
<dbReference type="Gene3D" id="3.40.960.10">
    <property type="entry name" value="VSR Endonuclease"/>
    <property type="match status" value="1"/>
</dbReference>
<dbReference type="Pfam" id="PF03852">
    <property type="entry name" value="Vsr"/>
    <property type="match status" value="1"/>
</dbReference>
<keyword evidence="2 8" id="KW-0255">Endonuclease</keyword>
<evidence type="ECO:0000256" key="5">
    <source>
        <dbReference type="ARBA" id="ARBA00023204"/>
    </source>
</evidence>
<dbReference type="Proteomes" id="UP000305778">
    <property type="component" value="Unassembled WGS sequence"/>
</dbReference>
<dbReference type="InterPro" id="IPR011335">
    <property type="entry name" value="Restrct_endonuc-II-like"/>
</dbReference>
<name>A0A4U0SJ18_9ACTN</name>
<keyword evidence="4" id="KW-0378">Hydrolase</keyword>
<evidence type="ECO:0000256" key="7">
    <source>
        <dbReference type="SAM" id="MobiDB-lite"/>
    </source>
</evidence>
<dbReference type="EMBL" id="SUMC01000021">
    <property type="protein sequence ID" value="TKA09592.1"/>
    <property type="molecule type" value="Genomic_DNA"/>
</dbReference>
<dbReference type="OrthoDB" id="9801520at2"/>
<dbReference type="InterPro" id="IPR004603">
    <property type="entry name" value="DNA_mismatch_endonuc_vsr"/>
</dbReference>
<gene>
    <name evidence="8" type="ORF">FCI23_21975</name>
</gene>
<comment type="caution">
    <text evidence="8">The sequence shown here is derived from an EMBL/GenBank/DDBJ whole genome shotgun (WGS) entry which is preliminary data.</text>
</comment>
<reference evidence="8 9" key="1">
    <citation type="submission" date="2019-04" db="EMBL/GenBank/DDBJ databases">
        <title>Streptomyces oryziradicis sp. nov., a novel actinomycete isolated from rhizosphere soil of rice (Oryza sativa L.).</title>
        <authorList>
            <person name="Li C."/>
        </authorList>
    </citation>
    <scope>NUCLEOTIDE SEQUENCE [LARGE SCALE GENOMIC DNA]</scope>
    <source>
        <strain evidence="8 9">NEAU-C40</strain>
    </source>
</reference>
<keyword evidence="9" id="KW-1185">Reference proteome</keyword>
<proteinExistence type="inferred from homology"/>
<dbReference type="CDD" id="cd00221">
    <property type="entry name" value="Vsr"/>
    <property type="match status" value="1"/>
</dbReference>
<evidence type="ECO:0000256" key="6">
    <source>
        <dbReference type="ARBA" id="ARBA00029466"/>
    </source>
</evidence>
<protein>
    <submittedName>
        <fullName evidence="8">Very short patch repair endonuclease</fullName>
    </submittedName>
</protein>
<dbReference type="GO" id="GO:0006298">
    <property type="term" value="P:mismatch repair"/>
    <property type="evidence" value="ECO:0007669"/>
    <property type="project" value="InterPro"/>
</dbReference>
<evidence type="ECO:0000256" key="2">
    <source>
        <dbReference type="ARBA" id="ARBA00022759"/>
    </source>
</evidence>
<keyword evidence="5" id="KW-0234">DNA repair</keyword>
<keyword evidence="1" id="KW-0540">Nuclease</keyword>
<dbReference type="AlphaFoldDB" id="A0A4U0SJ18"/>
<accession>A0A4U0SJ18</accession>
<comment type="similarity">
    <text evidence="6">Belongs to the Vsr family.</text>
</comment>
<evidence type="ECO:0000256" key="3">
    <source>
        <dbReference type="ARBA" id="ARBA00022763"/>
    </source>
</evidence>
<evidence type="ECO:0000313" key="8">
    <source>
        <dbReference type="EMBL" id="TKA09592.1"/>
    </source>
</evidence>
<feature type="region of interest" description="Disordered" evidence="7">
    <location>
        <begin position="1"/>
        <end position="27"/>
    </location>
</feature>
<evidence type="ECO:0000256" key="4">
    <source>
        <dbReference type="ARBA" id="ARBA00022801"/>
    </source>
</evidence>
<evidence type="ECO:0000313" key="9">
    <source>
        <dbReference type="Proteomes" id="UP000305778"/>
    </source>
</evidence>